<feature type="transmembrane region" description="Helical" evidence="2">
    <location>
        <begin position="417"/>
        <end position="440"/>
    </location>
</feature>
<evidence type="ECO:0000313" key="3">
    <source>
        <dbReference type="EMBL" id="SMD42726.1"/>
    </source>
</evidence>
<dbReference type="InterPro" id="IPR011042">
    <property type="entry name" value="6-blade_b-propeller_TolB-like"/>
</dbReference>
<keyword evidence="2" id="KW-1133">Transmembrane helix</keyword>
<evidence type="ECO:0000313" key="4">
    <source>
        <dbReference type="Proteomes" id="UP000192333"/>
    </source>
</evidence>
<evidence type="ECO:0000256" key="2">
    <source>
        <dbReference type="SAM" id="Phobius"/>
    </source>
</evidence>
<dbReference type="Gene3D" id="2.120.10.30">
    <property type="entry name" value="TolB, C-terminal domain"/>
    <property type="match status" value="4"/>
</dbReference>
<dbReference type="PANTHER" id="PTHR36842">
    <property type="entry name" value="PROTEIN TOLB HOMOLOG"/>
    <property type="match status" value="1"/>
</dbReference>
<feature type="transmembrane region" description="Helical" evidence="2">
    <location>
        <begin position="480"/>
        <end position="502"/>
    </location>
</feature>
<keyword evidence="2" id="KW-0812">Transmembrane</keyword>
<feature type="transmembrane region" description="Helical" evidence="2">
    <location>
        <begin position="452"/>
        <end position="468"/>
    </location>
</feature>
<dbReference type="OrthoDB" id="8432779at2"/>
<proteinExistence type="inferred from homology"/>
<name>A0A1W2H2K6_9BACT</name>
<feature type="transmembrane region" description="Helical" evidence="2">
    <location>
        <begin position="385"/>
        <end position="405"/>
    </location>
</feature>
<dbReference type="SUPFAM" id="SSF69304">
    <property type="entry name" value="Tricorn protease N-terminal domain"/>
    <property type="match status" value="2"/>
</dbReference>
<accession>A0A1W2H2K6</accession>
<organism evidence="3 4">
    <name type="scientific">Aquiflexum balticum DSM 16537</name>
    <dbReference type="NCBI Taxonomy" id="758820"/>
    <lineage>
        <taxon>Bacteria</taxon>
        <taxon>Pseudomonadati</taxon>
        <taxon>Bacteroidota</taxon>
        <taxon>Cytophagia</taxon>
        <taxon>Cytophagales</taxon>
        <taxon>Cyclobacteriaceae</taxon>
        <taxon>Aquiflexum</taxon>
    </lineage>
</organism>
<dbReference type="Pfam" id="PF07676">
    <property type="entry name" value="PD40"/>
    <property type="match status" value="7"/>
</dbReference>
<dbReference type="EMBL" id="LT838813">
    <property type="protein sequence ID" value="SMD42726.1"/>
    <property type="molecule type" value="Genomic_DNA"/>
</dbReference>
<dbReference type="STRING" id="758820.SAMN00777080_1288"/>
<sequence>MKRLYIYLLLIVLTTPFAFSQTGNERIFYSSYRPQGWDIWIADSQTGKIDQLTDHDALEYNPVISPDGKWIVFTSERLGNPKIFIKSLEEKSETRLLINHDSSLQDQAVISPDGNWIVFTSTHEGQSDIYRLPFQPLDTLNVDLALNLTRHKGGDFRPSFSPDGSQIIFSSDRNHPIKVHPVFVFAMRRTGDIFSMTIDGENLKRLTKNEHWDGSPCYSNDGKKIFFYSGPRDSNRIYSMDTEGGNQAAISPEGINAISPSILNDSTLVFTSFQNREFRLMSLNLKTNQVDSLFNSTSNFFGAQANKNGLITFYGGQVPSEMASNLGGFEGDLLVKGSPYSIDLNTNTVDLYAVRRAFAAPPNPTDHTLIFDNTDVRGLEDAMTYWAYSLLAIILIYVIFVGIGNRNLKSANEKPGAFLFFNIMAVAILALLAFVLYYFFIDQRAPINTVRAYLGALALFLAICIGFAHKNRTKILFGQLRNIFLFNLASALFLIIILPRLIQIPIHFYEVNYKTNEVSSIYSFTKPSNYNPLNGMVIDTKFNPSGSDLIYSVGNFRGGPSNQGDVFSLNLSSLETTRLTLSDFNDGFGDITSDKSKIVFRSGRSGFFDIYLQEGKTIQNFTSDEHRDNFPIISPQGDKIVFCSDRSGTDIEGKVKTMDLFLSFLHEDGTWSKPKRMTDDVGQDAHPHFSPDGEWIIYSSEEGGINDEEPLVQSVIFGPQIYGEIFAIHIDSDKKIRLTHNKWEDGAPLWTKGIEKD</sequence>
<keyword evidence="2" id="KW-0472">Membrane</keyword>
<dbReference type="InterPro" id="IPR011659">
    <property type="entry name" value="WD40"/>
</dbReference>
<comment type="similarity">
    <text evidence="1">Belongs to the TolB family.</text>
</comment>
<dbReference type="AlphaFoldDB" id="A0A1W2H2K6"/>
<dbReference type="PANTHER" id="PTHR36842:SF1">
    <property type="entry name" value="PROTEIN TOLB"/>
    <property type="match status" value="1"/>
</dbReference>
<evidence type="ECO:0000256" key="1">
    <source>
        <dbReference type="ARBA" id="ARBA00009820"/>
    </source>
</evidence>
<keyword evidence="4" id="KW-1185">Reference proteome</keyword>
<reference evidence="4" key="1">
    <citation type="submission" date="2017-04" db="EMBL/GenBank/DDBJ databases">
        <authorList>
            <person name="Varghese N."/>
            <person name="Submissions S."/>
        </authorList>
    </citation>
    <scope>NUCLEOTIDE SEQUENCE [LARGE SCALE GENOMIC DNA]</scope>
    <source>
        <strain evidence="4">DSM 16537</strain>
    </source>
</reference>
<gene>
    <name evidence="3" type="ORF">SAMN00777080_1288</name>
</gene>
<protein>
    <submittedName>
        <fullName evidence="3">Periplasmic component of the Tol biopolymer transport system</fullName>
    </submittedName>
</protein>
<dbReference type="Proteomes" id="UP000192333">
    <property type="component" value="Chromosome I"/>
</dbReference>
<dbReference type="RefSeq" id="WP_084119497.1">
    <property type="nucleotide sequence ID" value="NZ_LT838813.1"/>
</dbReference>